<dbReference type="OrthoDB" id="10253408at2759"/>
<dbReference type="GO" id="GO:0006508">
    <property type="term" value="P:proteolysis"/>
    <property type="evidence" value="ECO:0007669"/>
    <property type="project" value="UniProtKB-KW"/>
</dbReference>
<comment type="similarity">
    <text evidence="1">Belongs to the peptidase C1 family.</text>
</comment>
<dbReference type="Gene3D" id="3.90.70.10">
    <property type="entry name" value="Cysteine proteinases"/>
    <property type="match status" value="1"/>
</dbReference>
<dbReference type="EMBL" id="JADCNM010000006">
    <property type="protein sequence ID" value="KAG0478865.1"/>
    <property type="molecule type" value="Genomic_DNA"/>
</dbReference>
<evidence type="ECO:0000259" key="8">
    <source>
        <dbReference type="SMART" id="SM00848"/>
    </source>
</evidence>
<dbReference type="InterPro" id="IPR000169">
    <property type="entry name" value="Pept_cys_AS"/>
</dbReference>
<comment type="caution">
    <text evidence="9">The sequence shown here is derived from an EMBL/GenBank/DDBJ whole genome shotgun (WGS) entry which is preliminary data.</text>
</comment>
<evidence type="ECO:0000256" key="4">
    <source>
        <dbReference type="ARBA" id="ARBA00022801"/>
    </source>
</evidence>
<dbReference type="PROSITE" id="PS00640">
    <property type="entry name" value="THIOL_PROTEASE_ASN"/>
    <property type="match status" value="1"/>
</dbReference>
<evidence type="ECO:0000256" key="2">
    <source>
        <dbReference type="ARBA" id="ARBA00022670"/>
    </source>
</evidence>
<dbReference type="InterPro" id="IPR025660">
    <property type="entry name" value="Pept_his_AS"/>
</dbReference>
<feature type="domain" description="Cathepsin propeptide inhibitor" evidence="8">
    <location>
        <begin position="54"/>
        <end position="110"/>
    </location>
</feature>
<evidence type="ECO:0000256" key="6">
    <source>
        <dbReference type="ARBA" id="ARBA00023157"/>
    </source>
</evidence>
<dbReference type="Proteomes" id="UP000639772">
    <property type="component" value="Chromosome 6"/>
</dbReference>
<dbReference type="FunFam" id="3.90.70.10:FF:000023">
    <property type="entry name" value="Senescence-specific cysteine protease SAG39"/>
    <property type="match status" value="1"/>
</dbReference>
<dbReference type="InterPro" id="IPR039417">
    <property type="entry name" value="Peptidase_C1A_papain-like"/>
</dbReference>
<dbReference type="SUPFAM" id="SSF54001">
    <property type="entry name" value="Cysteine proteinases"/>
    <property type="match status" value="1"/>
</dbReference>
<evidence type="ECO:0000256" key="3">
    <source>
        <dbReference type="ARBA" id="ARBA00022729"/>
    </source>
</evidence>
<dbReference type="InterPro" id="IPR038765">
    <property type="entry name" value="Papain-like_cys_pep_sf"/>
</dbReference>
<name>A0A835QSJ1_VANPL</name>
<dbReference type="InterPro" id="IPR000668">
    <property type="entry name" value="Peptidase_C1A_C"/>
</dbReference>
<keyword evidence="4" id="KW-0378">Hydrolase</keyword>
<keyword evidence="3" id="KW-0732">Signal</keyword>
<gene>
    <name evidence="9" type="ORF">HPP92_013584</name>
</gene>
<sequence length="355" mass="38796">MQTSSAPQYSKNIKHDWFNSNDEKPVQWTMTLLLLGVVSASRILPAEVSMEELHDLWMEKHGKTYGDAGEKARRLETFAANMKYIESFNAGSQKYRLGANRFADLTNEEFRATYTGRYKQPGSPRAPSTSFKYRDFAAPESLDWRTKGAVTPVKDQQECGACWAFSAVASIESANQIKKGKLVSLSEQELVDCDVNGEDQGCSGGLMDNAFSFIIKNGGITTEANYPYKGADGTCDAGKESSSAVRISGFEDVPANSEASLLKAVANQPVSVAIDGGDYNFQLYSSGVFTGPCATDLDHAVTVVGYGIDDGVKFWLVKNSWGTSWGEKGYIRMERDVDDKQGLCGLAMQPSYPTV</sequence>
<dbReference type="InterPro" id="IPR025661">
    <property type="entry name" value="Pept_asp_AS"/>
</dbReference>
<protein>
    <submittedName>
        <fullName evidence="9">Uncharacterized protein</fullName>
    </submittedName>
</protein>
<dbReference type="PROSITE" id="PS00639">
    <property type="entry name" value="THIOL_PROTEASE_HIS"/>
    <property type="match status" value="1"/>
</dbReference>
<keyword evidence="2" id="KW-0645">Protease</keyword>
<dbReference type="PROSITE" id="PS00139">
    <property type="entry name" value="THIOL_PROTEASE_CYS"/>
    <property type="match status" value="1"/>
</dbReference>
<reference evidence="9 10" key="1">
    <citation type="journal article" date="2020" name="Nat. Food">
        <title>A phased Vanilla planifolia genome enables genetic improvement of flavour and production.</title>
        <authorList>
            <person name="Hasing T."/>
            <person name="Tang H."/>
            <person name="Brym M."/>
            <person name="Khazi F."/>
            <person name="Huang T."/>
            <person name="Chambers A.H."/>
        </authorList>
    </citation>
    <scope>NUCLEOTIDE SEQUENCE [LARGE SCALE GENOMIC DNA]</scope>
    <source>
        <tissue evidence="9">Leaf</tissue>
    </source>
</reference>
<keyword evidence="6" id="KW-1015">Disulfide bond</keyword>
<dbReference type="AlphaFoldDB" id="A0A835QSJ1"/>
<dbReference type="Pfam" id="PF00112">
    <property type="entry name" value="Peptidase_C1"/>
    <property type="match status" value="1"/>
</dbReference>
<proteinExistence type="inferred from homology"/>
<evidence type="ECO:0000313" key="9">
    <source>
        <dbReference type="EMBL" id="KAG0478865.1"/>
    </source>
</evidence>
<dbReference type="Pfam" id="PF08246">
    <property type="entry name" value="Inhibitor_I29"/>
    <property type="match status" value="1"/>
</dbReference>
<accession>A0A835QSJ1</accession>
<dbReference type="PRINTS" id="PR00705">
    <property type="entry name" value="PAPAIN"/>
</dbReference>
<dbReference type="SMART" id="SM00848">
    <property type="entry name" value="Inhibitor_I29"/>
    <property type="match status" value="1"/>
</dbReference>
<dbReference type="InterPro" id="IPR013128">
    <property type="entry name" value="Peptidase_C1A"/>
</dbReference>
<feature type="domain" description="Peptidase C1A papain C-terminal" evidence="7">
    <location>
        <begin position="138"/>
        <end position="354"/>
    </location>
</feature>
<evidence type="ECO:0000256" key="1">
    <source>
        <dbReference type="ARBA" id="ARBA00008455"/>
    </source>
</evidence>
<dbReference type="GO" id="GO:0008234">
    <property type="term" value="F:cysteine-type peptidase activity"/>
    <property type="evidence" value="ECO:0007669"/>
    <property type="project" value="UniProtKB-KW"/>
</dbReference>
<keyword evidence="5" id="KW-0788">Thiol protease</keyword>
<evidence type="ECO:0000259" key="7">
    <source>
        <dbReference type="SMART" id="SM00645"/>
    </source>
</evidence>
<evidence type="ECO:0000313" key="10">
    <source>
        <dbReference type="Proteomes" id="UP000639772"/>
    </source>
</evidence>
<organism evidence="9 10">
    <name type="scientific">Vanilla planifolia</name>
    <name type="common">Vanilla</name>
    <dbReference type="NCBI Taxonomy" id="51239"/>
    <lineage>
        <taxon>Eukaryota</taxon>
        <taxon>Viridiplantae</taxon>
        <taxon>Streptophyta</taxon>
        <taxon>Embryophyta</taxon>
        <taxon>Tracheophyta</taxon>
        <taxon>Spermatophyta</taxon>
        <taxon>Magnoliopsida</taxon>
        <taxon>Liliopsida</taxon>
        <taxon>Asparagales</taxon>
        <taxon>Orchidaceae</taxon>
        <taxon>Vanilloideae</taxon>
        <taxon>Vanilleae</taxon>
        <taxon>Vanilla</taxon>
    </lineage>
</organism>
<dbReference type="PANTHER" id="PTHR12411">
    <property type="entry name" value="CYSTEINE PROTEASE FAMILY C1-RELATED"/>
    <property type="match status" value="1"/>
</dbReference>
<dbReference type="CDD" id="cd02248">
    <property type="entry name" value="Peptidase_C1A"/>
    <property type="match status" value="1"/>
</dbReference>
<evidence type="ECO:0000256" key="5">
    <source>
        <dbReference type="ARBA" id="ARBA00022807"/>
    </source>
</evidence>
<dbReference type="InterPro" id="IPR013201">
    <property type="entry name" value="Prot_inhib_I29"/>
</dbReference>
<dbReference type="SMART" id="SM00645">
    <property type="entry name" value="Pept_C1"/>
    <property type="match status" value="1"/>
</dbReference>